<gene>
    <name evidence="4" type="ORF">BA062_06515</name>
</gene>
<accession>A0A318M3W0</accession>
<keyword evidence="5" id="KW-1185">Reference proteome</keyword>
<comment type="caution">
    <text evidence="4">The sequence shown here is derived from an EMBL/GenBank/DDBJ whole genome shotgun (WGS) entry which is preliminary data.</text>
</comment>
<dbReference type="Proteomes" id="UP000247892">
    <property type="component" value="Unassembled WGS sequence"/>
</dbReference>
<evidence type="ECO:0000313" key="4">
    <source>
        <dbReference type="EMBL" id="PXY37476.1"/>
    </source>
</evidence>
<dbReference type="InterPro" id="IPR002372">
    <property type="entry name" value="PQQ_rpt_dom"/>
</dbReference>
<dbReference type="AlphaFoldDB" id="A0A318M3W0"/>
<feature type="transmembrane region" description="Helical" evidence="2">
    <location>
        <begin position="48"/>
        <end position="67"/>
    </location>
</feature>
<evidence type="ECO:0000313" key="5">
    <source>
        <dbReference type="Proteomes" id="UP000247892"/>
    </source>
</evidence>
<feature type="region of interest" description="Disordered" evidence="1">
    <location>
        <begin position="104"/>
        <end position="128"/>
    </location>
</feature>
<feature type="compositionally biased region" description="Low complexity" evidence="1">
    <location>
        <begin position="21"/>
        <end position="41"/>
    </location>
</feature>
<dbReference type="InterPro" id="IPR015943">
    <property type="entry name" value="WD40/YVTN_repeat-like_dom_sf"/>
</dbReference>
<dbReference type="Gene3D" id="2.130.10.10">
    <property type="entry name" value="YVTN repeat-like/Quinoprotein amine dehydrogenase"/>
    <property type="match status" value="1"/>
</dbReference>
<proteinExistence type="predicted"/>
<dbReference type="SUPFAM" id="SSF50998">
    <property type="entry name" value="Quinoprotein alcohol dehydrogenase-like"/>
    <property type="match status" value="1"/>
</dbReference>
<dbReference type="Pfam" id="PF13360">
    <property type="entry name" value="PQQ_2"/>
    <property type="match status" value="1"/>
</dbReference>
<keyword evidence="2" id="KW-0472">Membrane</keyword>
<keyword evidence="2" id="KW-0812">Transmembrane</keyword>
<feature type="region of interest" description="Disordered" evidence="1">
    <location>
        <begin position="1"/>
        <end position="42"/>
    </location>
</feature>
<protein>
    <recommendedName>
        <fullName evidence="3">Pyrrolo-quinoline quinone repeat domain-containing protein</fullName>
    </recommendedName>
</protein>
<dbReference type="InterPro" id="IPR011047">
    <property type="entry name" value="Quinoprotein_ADH-like_sf"/>
</dbReference>
<feature type="domain" description="Pyrrolo-quinoline quinone repeat" evidence="3">
    <location>
        <begin position="98"/>
        <end position="183"/>
    </location>
</feature>
<reference evidence="4 5" key="1">
    <citation type="submission" date="2016-07" db="EMBL/GenBank/DDBJ databases">
        <title>Draft genome sequence of Prauserella sp. YIM 121212, isolated from alkaline soil.</title>
        <authorList>
            <person name="Ruckert C."/>
            <person name="Albersmeier A."/>
            <person name="Jiang C.-L."/>
            <person name="Jiang Y."/>
            <person name="Kalinowski J."/>
            <person name="Schneider O."/>
            <person name="Winkler A."/>
            <person name="Zotchev S.B."/>
        </authorList>
    </citation>
    <scope>NUCLEOTIDE SEQUENCE [LARGE SCALE GENOMIC DNA]</scope>
    <source>
        <strain evidence="4 5">YIM 121212</strain>
    </source>
</reference>
<evidence type="ECO:0000256" key="1">
    <source>
        <dbReference type="SAM" id="MobiDB-lite"/>
    </source>
</evidence>
<dbReference type="EMBL" id="MASU01000003">
    <property type="protein sequence ID" value="PXY37476.1"/>
    <property type="molecule type" value="Genomic_DNA"/>
</dbReference>
<organism evidence="4 5">
    <name type="scientific">Prauserella flavalba</name>
    <dbReference type="NCBI Taxonomy" id="1477506"/>
    <lineage>
        <taxon>Bacteria</taxon>
        <taxon>Bacillati</taxon>
        <taxon>Actinomycetota</taxon>
        <taxon>Actinomycetes</taxon>
        <taxon>Pseudonocardiales</taxon>
        <taxon>Pseudonocardiaceae</taxon>
        <taxon>Prauserella</taxon>
    </lineage>
</organism>
<name>A0A318M3W0_9PSEU</name>
<sequence>MLPPGTEDVLAPASEHDTGEAAAAPGGARHAAPPRSRPSPWNRRRDRVAAALITVVVLVAGVLVWAFSDQRATSHELADPPAALPPAPASVPASLQEIWQAESPATPVPVSEDSSVVTGSGGEVTGRDPLTGDVRWRYARDLELCTVAGAWSRALAVYHKDTGCSEVTQLDPSTGRRTAQRNGDAELNTRLVSDGGHVTTTGKHLLNTWRNDLVKSLEYGEVFPKVNPEKQPREGCTYGTVAAGAGEVGVIEDCPGEQNARLTVLKAAGEEADEPEEVFSTVLPDPSAWLVAMSGDTVAVALPQRRQLALYGSKGEQLAAYPLDVPAADLQRAPEGGVVPTAKGADNIYWFTGSSTVALSRKDLTPQWTLDGTRGPGAMFAGQYVVPIEGGLAVVDEGTGSTVRTVGVDRHGYRGQVQLASAGPVLLEQRGGTLVALR</sequence>
<evidence type="ECO:0000259" key="3">
    <source>
        <dbReference type="Pfam" id="PF13360"/>
    </source>
</evidence>
<keyword evidence="2" id="KW-1133">Transmembrane helix</keyword>
<evidence type="ECO:0000256" key="2">
    <source>
        <dbReference type="SAM" id="Phobius"/>
    </source>
</evidence>